<evidence type="ECO:0008006" key="3">
    <source>
        <dbReference type="Google" id="ProtNLM"/>
    </source>
</evidence>
<dbReference type="RefSeq" id="WP_221789775.1">
    <property type="nucleotide sequence ID" value="NZ_JACLIC010000031.1"/>
</dbReference>
<gene>
    <name evidence="1" type="ORF">H7T88_18745</name>
</gene>
<proteinExistence type="predicted"/>
<dbReference type="EMBL" id="JACLIC010000031">
    <property type="protein sequence ID" value="MBY0205266.1"/>
    <property type="molecule type" value="Genomic_DNA"/>
</dbReference>
<accession>A0ABS7KMN4</accession>
<keyword evidence="2" id="KW-1185">Reference proteome</keyword>
<dbReference type="SUPFAM" id="SSF88659">
    <property type="entry name" value="Sigma3 and sigma4 domains of RNA polymerase sigma factors"/>
    <property type="match status" value="1"/>
</dbReference>
<sequence length="137" mass="16039">MDNNQVTELLKKYRSYQYAVKNCGPVEDNIRLPKIYSERMVGDKNIWDRARYNRIVTLITGAVNEVLSDDQQIVIKRKYLDRNPMALYEIANALHKDKSTVSRWHAEALEQLAIALQPLSEEEMEIHNLDFMFQQPA</sequence>
<reference evidence="1 2" key="1">
    <citation type="submission" date="2020-08" db="EMBL/GenBank/DDBJ databases">
        <title>Fungal Genomes of the International Space Station.</title>
        <authorList>
            <person name="Seuylemezian A."/>
            <person name="Singh N.K."/>
            <person name="Wood J."/>
            <person name="Venkateswaran K."/>
        </authorList>
    </citation>
    <scope>NUCLEOTIDE SEQUENCE [LARGE SCALE GENOMIC DNA]</scope>
    <source>
        <strain evidence="1 2">S/N-304-OC-R4</strain>
    </source>
</reference>
<protein>
    <recommendedName>
        <fullName evidence="3">RNA polymerase sigma-70 region 4 domain-containing protein</fullName>
    </recommendedName>
</protein>
<name>A0ABS7KMN4_9BACL</name>
<dbReference type="InterPro" id="IPR013324">
    <property type="entry name" value="RNA_pol_sigma_r3/r4-like"/>
</dbReference>
<dbReference type="Proteomes" id="UP000706031">
    <property type="component" value="Unassembled WGS sequence"/>
</dbReference>
<evidence type="ECO:0000313" key="2">
    <source>
        <dbReference type="Proteomes" id="UP000706031"/>
    </source>
</evidence>
<comment type="caution">
    <text evidence="1">The sequence shown here is derived from an EMBL/GenBank/DDBJ whole genome shotgun (WGS) entry which is preliminary data.</text>
</comment>
<organism evidence="1 2">
    <name type="scientific">Paenibacillus cucumis</name>
    <name type="common">ex Kampfer et al. 2016</name>
    <dbReference type="NCBI Taxonomy" id="1776858"/>
    <lineage>
        <taxon>Bacteria</taxon>
        <taxon>Bacillati</taxon>
        <taxon>Bacillota</taxon>
        <taxon>Bacilli</taxon>
        <taxon>Bacillales</taxon>
        <taxon>Paenibacillaceae</taxon>
        <taxon>Paenibacillus</taxon>
    </lineage>
</organism>
<dbReference type="Gene3D" id="1.20.140.160">
    <property type="match status" value="1"/>
</dbReference>
<evidence type="ECO:0000313" key="1">
    <source>
        <dbReference type="EMBL" id="MBY0205266.1"/>
    </source>
</evidence>